<accession>A0A8B6FUT1</accession>
<proteinExistence type="predicted"/>
<gene>
    <name evidence="2" type="ORF">MGAL_10B002139</name>
</gene>
<dbReference type="AlphaFoldDB" id="A0A8B6FUT1"/>
<keyword evidence="3" id="KW-1185">Reference proteome</keyword>
<dbReference type="Proteomes" id="UP000596742">
    <property type="component" value="Unassembled WGS sequence"/>
</dbReference>
<comment type="caution">
    <text evidence="2">The sequence shown here is derived from an EMBL/GenBank/DDBJ whole genome shotgun (WGS) entry which is preliminary data.</text>
</comment>
<name>A0A8B6FUT1_MYTGA</name>
<feature type="region of interest" description="Disordered" evidence="1">
    <location>
        <begin position="1"/>
        <end position="33"/>
    </location>
</feature>
<dbReference type="EMBL" id="UYJE01007339">
    <property type="protein sequence ID" value="VDI53856.1"/>
    <property type="molecule type" value="Genomic_DNA"/>
</dbReference>
<organism evidence="2 3">
    <name type="scientific">Mytilus galloprovincialis</name>
    <name type="common">Mediterranean mussel</name>
    <dbReference type="NCBI Taxonomy" id="29158"/>
    <lineage>
        <taxon>Eukaryota</taxon>
        <taxon>Metazoa</taxon>
        <taxon>Spiralia</taxon>
        <taxon>Lophotrochozoa</taxon>
        <taxon>Mollusca</taxon>
        <taxon>Bivalvia</taxon>
        <taxon>Autobranchia</taxon>
        <taxon>Pteriomorphia</taxon>
        <taxon>Mytilida</taxon>
        <taxon>Mytiloidea</taxon>
        <taxon>Mytilidae</taxon>
        <taxon>Mytilinae</taxon>
        <taxon>Mytilus</taxon>
    </lineage>
</organism>
<evidence type="ECO:0000313" key="2">
    <source>
        <dbReference type="EMBL" id="VDI53856.1"/>
    </source>
</evidence>
<protein>
    <submittedName>
        <fullName evidence="2">Uncharacterized protein</fullName>
    </submittedName>
</protein>
<evidence type="ECO:0000256" key="1">
    <source>
        <dbReference type="SAM" id="MobiDB-lite"/>
    </source>
</evidence>
<sequence length="124" mass="14330">MPKDTKETMKAIPNTVEEAEVKDDNSSRTKSSLWGGIPAEKVEVYRAADDNTLRGERGWKAWLHSRNMLQMISYTVSMENAKRQWEELQRQEIQQKDSKGKQQNFLLVMASPIRSELEAECGWV</sequence>
<reference evidence="2" key="1">
    <citation type="submission" date="2018-11" db="EMBL/GenBank/DDBJ databases">
        <authorList>
            <person name="Alioto T."/>
            <person name="Alioto T."/>
        </authorList>
    </citation>
    <scope>NUCLEOTIDE SEQUENCE</scope>
</reference>
<evidence type="ECO:0000313" key="3">
    <source>
        <dbReference type="Proteomes" id="UP000596742"/>
    </source>
</evidence>